<evidence type="ECO:0000313" key="1">
    <source>
        <dbReference type="EMBL" id="KJS59566.1"/>
    </source>
</evidence>
<gene>
    <name evidence="1" type="ORF">VM95_26590</name>
</gene>
<dbReference type="EMBL" id="JZKH01000065">
    <property type="protein sequence ID" value="KJS59566.1"/>
    <property type="molecule type" value="Genomic_DNA"/>
</dbReference>
<evidence type="ECO:0000313" key="2">
    <source>
        <dbReference type="Proteomes" id="UP000033699"/>
    </source>
</evidence>
<sequence>MTQGTTGTATPYDALHGLYHQLGITGEEAGGKVTITGADPLTPSVHRIGEAGAAALAALGTETSALWRQRGGDGQDVTVSVESAIHQLMAVFLTRAGGVPVSELGEDPNLLGNSDFYRAGDGRSIYVLLSYPQLRDIACEVLDCPPDRQRMADAIAHWDAFDLEEAICSRGGTAVAVRTQQEWRAHPQGQLLDGQPLIHLEKVGHSAPEPFPATGDLPPALPLTGLRVLDNSHVIAGPMAARICAELGADVLHISSPTHPDPNGMIIETGIGKRAAFCDLLDPAQAAAFRRVLTGADVYVSNYLNLDTKGFGPEALFEQRPGLVVLDYHGWGTTGPWSRRGGFDQLACAATGFAAEEGTFDGPRLPPTYLLNDYLAAILGAAAMIEALRRRASEGGSWRVHIDLAKVCMWVQDLGLFQRADVAALPAPDPIRAAGELATVHGPFGEVSYLPTRIAYSTLRPHLDRSAEPLGASPLTWRAGERPGA</sequence>
<dbReference type="InterPro" id="IPR044855">
    <property type="entry name" value="CoA-Trfase_III_dom3_sf"/>
</dbReference>
<dbReference type="GO" id="GO:0003824">
    <property type="term" value="F:catalytic activity"/>
    <property type="evidence" value="ECO:0007669"/>
    <property type="project" value="InterPro"/>
</dbReference>
<name>A0A0F2TAT7_STRR3</name>
<dbReference type="AlphaFoldDB" id="A0A0F2TAT7"/>
<dbReference type="PATRIC" id="fig|359131.3.peg.6521"/>
<dbReference type="SUPFAM" id="SSF89796">
    <property type="entry name" value="CoA-transferase family III (CaiB/BaiF)"/>
    <property type="match status" value="2"/>
</dbReference>
<dbReference type="InterPro" id="IPR003673">
    <property type="entry name" value="CoA-Trfase_fam_III"/>
</dbReference>
<organism evidence="1 2">
    <name type="scientific">Streptomyces rubellomurinus (strain ATCC 31215)</name>
    <dbReference type="NCBI Taxonomy" id="359131"/>
    <lineage>
        <taxon>Bacteria</taxon>
        <taxon>Bacillati</taxon>
        <taxon>Actinomycetota</taxon>
        <taxon>Actinomycetes</taxon>
        <taxon>Kitasatosporales</taxon>
        <taxon>Streptomycetaceae</taxon>
        <taxon>Streptomyces</taxon>
    </lineage>
</organism>
<dbReference type="Pfam" id="PF02515">
    <property type="entry name" value="CoA_transf_3"/>
    <property type="match status" value="2"/>
</dbReference>
<dbReference type="Gene3D" id="3.40.50.10540">
    <property type="entry name" value="Crotonobetainyl-coa:carnitine coa-transferase, domain 1"/>
    <property type="match status" value="2"/>
</dbReference>
<dbReference type="InterPro" id="IPR050509">
    <property type="entry name" value="CoA-transferase_III"/>
</dbReference>
<keyword evidence="2" id="KW-1185">Reference proteome</keyword>
<reference evidence="1 2" key="1">
    <citation type="submission" date="2015-02" db="EMBL/GenBank/DDBJ databases">
        <authorList>
            <person name="Ju K.-S."/>
            <person name="Doroghazi J.R."/>
            <person name="Metcalf W."/>
        </authorList>
    </citation>
    <scope>NUCLEOTIDE SEQUENCE [LARGE SCALE GENOMIC DNA]</scope>
    <source>
        <strain evidence="1 2">ATCC 31215</strain>
    </source>
</reference>
<dbReference type="RefSeq" id="WP_045701147.1">
    <property type="nucleotide sequence ID" value="NZ_JZKH01000065.1"/>
</dbReference>
<dbReference type="InterPro" id="IPR023606">
    <property type="entry name" value="CoA-Trfase_III_dom_1_sf"/>
</dbReference>
<comment type="caution">
    <text evidence="1">The sequence shown here is derived from an EMBL/GenBank/DDBJ whole genome shotgun (WGS) entry which is preliminary data.</text>
</comment>
<dbReference type="PANTHER" id="PTHR48228:SF4">
    <property type="entry name" value="BLR3030 PROTEIN"/>
    <property type="match status" value="1"/>
</dbReference>
<proteinExistence type="predicted"/>
<evidence type="ECO:0008006" key="3">
    <source>
        <dbReference type="Google" id="ProtNLM"/>
    </source>
</evidence>
<dbReference type="Proteomes" id="UP000033699">
    <property type="component" value="Unassembled WGS sequence"/>
</dbReference>
<dbReference type="OrthoDB" id="9058532at2"/>
<protein>
    <recommendedName>
        <fullName evidence="3">Cag pathogenicity island protein</fullName>
    </recommendedName>
</protein>
<dbReference type="PANTHER" id="PTHR48228">
    <property type="entry name" value="SUCCINYL-COA--D-CITRAMALATE COA-TRANSFERASE"/>
    <property type="match status" value="1"/>
</dbReference>
<dbReference type="Gene3D" id="3.30.1540.10">
    <property type="entry name" value="formyl-coa transferase, domain 3"/>
    <property type="match status" value="1"/>
</dbReference>
<accession>A0A0F2TAT7</accession>